<accession>A0A6C0JCJ5</accession>
<dbReference type="PANTHER" id="PTHR21087:SF16">
    <property type="entry name" value="SHIKIMATE KINASE 1, CHLOROPLASTIC"/>
    <property type="match status" value="1"/>
</dbReference>
<evidence type="ECO:0000256" key="1">
    <source>
        <dbReference type="ARBA" id="ARBA00022605"/>
    </source>
</evidence>
<dbReference type="InterPro" id="IPR000623">
    <property type="entry name" value="Shikimate_kinase/TSH1"/>
</dbReference>
<dbReference type="PANTHER" id="PTHR21087">
    <property type="entry name" value="SHIKIMATE KINASE"/>
    <property type="match status" value="1"/>
</dbReference>
<dbReference type="GO" id="GO:0009073">
    <property type="term" value="P:aromatic amino acid family biosynthetic process"/>
    <property type="evidence" value="ECO:0007669"/>
    <property type="project" value="UniProtKB-KW"/>
</dbReference>
<keyword evidence="2" id="KW-0808">Transferase</keyword>
<dbReference type="SUPFAM" id="SSF52540">
    <property type="entry name" value="P-loop containing nucleoside triphosphate hydrolases"/>
    <property type="match status" value="1"/>
</dbReference>
<dbReference type="GO" id="GO:0005524">
    <property type="term" value="F:ATP binding"/>
    <property type="evidence" value="ECO:0007669"/>
    <property type="project" value="UniProtKB-KW"/>
</dbReference>
<dbReference type="PRINTS" id="PR01100">
    <property type="entry name" value="SHIKIMTKNASE"/>
</dbReference>
<name>A0A6C0JCJ5_9ZZZZ</name>
<dbReference type="GO" id="GO:0005829">
    <property type="term" value="C:cytosol"/>
    <property type="evidence" value="ECO:0007669"/>
    <property type="project" value="TreeGrafter"/>
</dbReference>
<sequence>MENKPIIFQGMCYSGKSTLGKITADILGVPFLDSRDLFFKVHGMSEIDYLKQHGREDFKEAERKSLHHDFIGVFSCGGSAIYYPDEMKMLNDNYTIVWLDVDFDLIVKRKAAEGWERPIVFPDGINSFKELYEQRRSLYKQLDSVIVKVTEEEDIKATSQKIIRALISN</sequence>
<evidence type="ECO:0000256" key="2">
    <source>
        <dbReference type="ARBA" id="ARBA00022679"/>
    </source>
</evidence>
<evidence type="ECO:0000256" key="3">
    <source>
        <dbReference type="ARBA" id="ARBA00022741"/>
    </source>
</evidence>
<keyword evidence="3" id="KW-0547">Nucleotide-binding</keyword>
<dbReference type="EMBL" id="MN740369">
    <property type="protein sequence ID" value="QHU03103.1"/>
    <property type="molecule type" value="Genomic_DNA"/>
</dbReference>
<evidence type="ECO:0000256" key="4">
    <source>
        <dbReference type="ARBA" id="ARBA00022777"/>
    </source>
</evidence>
<reference evidence="7" key="1">
    <citation type="journal article" date="2020" name="Nature">
        <title>Giant virus diversity and host interactions through global metagenomics.</title>
        <authorList>
            <person name="Schulz F."/>
            <person name="Roux S."/>
            <person name="Paez-Espino D."/>
            <person name="Jungbluth S."/>
            <person name="Walsh D.A."/>
            <person name="Denef V.J."/>
            <person name="McMahon K.D."/>
            <person name="Konstantinidis K.T."/>
            <person name="Eloe-Fadrosh E.A."/>
            <person name="Kyrpides N.C."/>
            <person name="Woyke T."/>
        </authorList>
    </citation>
    <scope>NUCLEOTIDE SEQUENCE</scope>
    <source>
        <strain evidence="7">GVMAG-M-3300025890-48</strain>
    </source>
</reference>
<dbReference type="Gene3D" id="3.40.50.300">
    <property type="entry name" value="P-loop containing nucleotide triphosphate hydrolases"/>
    <property type="match status" value="1"/>
</dbReference>
<evidence type="ECO:0000256" key="5">
    <source>
        <dbReference type="ARBA" id="ARBA00022840"/>
    </source>
</evidence>
<dbReference type="InterPro" id="IPR031322">
    <property type="entry name" value="Shikimate/glucono_kinase"/>
</dbReference>
<evidence type="ECO:0000313" key="7">
    <source>
        <dbReference type="EMBL" id="QHU03103.1"/>
    </source>
</evidence>
<dbReference type="AlphaFoldDB" id="A0A6C0JCJ5"/>
<keyword evidence="6" id="KW-0057">Aromatic amino acid biosynthesis</keyword>
<dbReference type="GO" id="GO:0008652">
    <property type="term" value="P:amino acid biosynthetic process"/>
    <property type="evidence" value="ECO:0007669"/>
    <property type="project" value="UniProtKB-KW"/>
</dbReference>
<keyword evidence="5" id="KW-0067">ATP-binding</keyword>
<keyword evidence="1" id="KW-0028">Amino-acid biosynthesis</keyword>
<evidence type="ECO:0008006" key="8">
    <source>
        <dbReference type="Google" id="ProtNLM"/>
    </source>
</evidence>
<dbReference type="HAMAP" id="MF_00109">
    <property type="entry name" value="Shikimate_kinase"/>
    <property type="match status" value="1"/>
</dbReference>
<proteinExistence type="inferred from homology"/>
<protein>
    <recommendedName>
        <fullName evidence="8">Shikimate kinase</fullName>
    </recommendedName>
</protein>
<organism evidence="7">
    <name type="scientific">viral metagenome</name>
    <dbReference type="NCBI Taxonomy" id="1070528"/>
    <lineage>
        <taxon>unclassified sequences</taxon>
        <taxon>metagenomes</taxon>
        <taxon>organismal metagenomes</taxon>
    </lineage>
</organism>
<dbReference type="InterPro" id="IPR027417">
    <property type="entry name" value="P-loop_NTPase"/>
</dbReference>
<dbReference type="Pfam" id="PF01202">
    <property type="entry name" value="SKI"/>
    <property type="match status" value="1"/>
</dbReference>
<dbReference type="GO" id="GO:0004765">
    <property type="term" value="F:shikimate kinase activity"/>
    <property type="evidence" value="ECO:0007669"/>
    <property type="project" value="TreeGrafter"/>
</dbReference>
<evidence type="ECO:0000256" key="6">
    <source>
        <dbReference type="ARBA" id="ARBA00023141"/>
    </source>
</evidence>
<keyword evidence="4" id="KW-0418">Kinase</keyword>